<dbReference type="NCBIfam" id="NF033516">
    <property type="entry name" value="transpos_IS3"/>
    <property type="match status" value="1"/>
</dbReference>
<dbReference type="Proteomes" id="UP000268007">
    <property type="component" value="Unassembled WGS sequence"/>
</dbReference>
<dbReference type="PROSITE" id="PS50994">
    <property type="entry name" value="INTEGRASE"/>
    <property type="match status" value="1"/>
</dbReference>
<dbReference type="InterPro" id="IPR048020">
    <property type="entry name" value="Transpos_IS3"/>
</dbReference>
<organism evidence="2 3">
    <name type="scientific">Mucilaginibacter gracilis</name>
    <dbReference type="NCBI Taxonomy" id="423350"/>
    <lineage>
        <taxon>Bacteria</taxon>
        <taxon>Pseudomonadati</taxon>
        <taxon>Bacteroidota</taxon>
        <taxon>Sphingobacteriia</taxon>
        <taxon>Sphingobacteriales</taxon>
        <taxon>Sphingobacteriaceae</taxon>
        <taxon>Mucilaginibacter</taxon>
    </lineage>
</organism>
<feature type="domain" description="Integrase catalytic" evidence="1">
    <location>
        <begin position="108"/>
        <end position="280"/>
    </location>
</feature>
<dbReference type="AlphaFoldDB" id="A0A495J6P2"/>
<dbReference type="GO" id="GO:0003676">
    <property type="term" value="F:nucleic acid binding"/>
    <property type="evidence" value="ECO:0007669"/>
    <property type="project" value="InterPro"/>
</dbReference>
<protein>
    <submittedName>
        <fullName evidence="2">Transposase InsO family protein</fullName>
    </submittedName>
</protein>
<dbReference type="Gene3D" id="3.30.420.10">
    <property type="entry name" value="Ribonuclease H-like superfamily/Ribonuclease H"/>
    <property type="match status" value="1"/>
</dbReference>
<reference evidence="2 3" key="1">
    <citation type="submission" date="2018-10" db="EMBL/GenBank/DDBJ databases">
        <title>Genomic Encyclopedia of Archaeal and Bacterial Type Strains, Phase II (KMG-II): from individual species to whole genera.</title>
        <authorList>
            <person name="Goeker M."/>
        </authorList>
    </citation>
    <scope>NUCLEOTIDE SEQUENCE [LARGE SCALE GENOMIC DNA]</scope>
    <source>
        <strain evidence="2 3">DSM 18602</strain>
    </source>
</reference>
<gene>
    <name evidence="2" type="ORF">BDD43_4314</name>
</gene>
<comment type="caution">
    <text evidence="2">The sequence shown here is derived from an EMBL/GenBank/DDBJ whole genome shotgun (WGS) entry which is preliminary data.</text>
</comment>
<evidence type="ECO:0000259" key="1">
    <source>
        <dbReference type="PROSITE" id="PS50994"/>
    </source>
</evidence>
<dbReference type="RefSeq" id="WP_121199513.1">
    <property type="nucleotide sequence ID" value="NZ_RBKU01000001.1"/>
</dbReference>
<dbReference type="InterPro" id="IPR050900">
    <property type="entry name" value="Transposase_IS3/IS150/IS904"/>
</dbReference>
<dbReference type="SUPFAM" id="SSF53098">
    <property type="entry name" value="Ribonuclease H-like"/>
    <property type="match status" value="1"/>
</dbReference>
<proteinExistence type="predicted"/>
<dbReference type="EMBL" id="RBKU01000001">
    <property type="protein sequence ID" value="RKR84088.1"/>
    <property type="molecule type" value="Genomic_DNA"/>
</dbReference>
<dbReference type="Pfam" id="PF00665">
    <property type="entry name" value="rve"/>
    <property type="match status" value="1"/>
</dbReference>
<dbReference type="InterPro" id="IPR036397">
    <property type="entry name" value="RNaseH_sf"/>
</dbReference>
<dbReference type="PANTHER" id="PTHR46889:SF5">
    <property type="entry name" value="INTEGRASE PROTEIN"/>
    <property type="match status" value="1"/>
</dbReference>
<sequence length="302" mass="34718">MKVEQLQEGNLSRLCSLSGYSRQAYYKRRLLGKREALREDHLIEQVAGYRDIQPRIGGRKLFFLMKPFFKLHELAMGRDSFFRMLGRHGLLNKRRRGKPRTTDSNHWMKKYPDLTGKLALTGSEQLWVSDITYLDLCDGHAYLSLVTDAYSRKIVGFHVSDSLTAAGCIKAMQMAIAGRINKMGLIHHSDRGTQYCCDDYVDLLQDNNVHISMTQSGDPRDNAIAERVNGILKMELLKPVFTDLENARTETARAVNIYNYLRPHSSISMLTPALAHTRTLDLKRCWKNYYKKRSTKQEVPAE</sequence>
<keyword evidence="3" id="KW-1185">Reference proteome</keyword>
<accession>A0A495J6P2</accession>
<evidence type="ECO:0000313" key="3">
    <source>
        <dbReference type="Proteomes" id="UP000268007"/>
    </source>
</evidence>
<dbReference type="PANTHER" id="PTHR46889">
    <property type="entry name" value="TRANSPOSASE INSF FOR INSERTION SEQUENCE IS3B-RELATED"/>
    <property type="match status" value="1"/>
</dbReference>
<name>A0A495J6P2_9SPHI</name>
<dbReference type="OrthoDB" id="9815231at2"/>
<dbReference type="InterPro" id="IPR012337">
    <property type="entry name" value="RNaseH-like_sf"/>
</dbReference>
<evidence type="ECO:0000313" key="2">
    <source>
        <dbReference type="EMBL" id="RKR84088.1"/>
    </source>
</evidence>
<dbReference type="InterPro" id="IPR001584">
    <property type="entry name" value="Integrase_cat-core"/>
</dbReference>
<dbReference type="GO" id="GO:0015074">
    <property type="term" value="P:DNA integration"/>
    <property type="evidence" value="ECO:0007669"/>
    <property type="project" value="InterPro"/>
</dbReference>